<keyword evidence="3" id="KW-1185">Reference proteome</keyword>
<dbReference type="EC" id="2.3.1.-" evidence="2"/>
<dbReference type="SUPFAM" id="SSF55729">
    <property type="entry name" value="Acyl-CoA N-acyltransferases (Nat)"/>
    <property type="match status" value="1"/>
</dbReference>
<organism evidence="2 3">
    <name type="scientific">Clostridium boliviensis</name>
    <dbReference type="NCBI Taxonomy" id="318465"/>
    <lineage>
        <taxon>Bacteria</taxon>
        <taxon>Bacillati</taxon>
        <taxon>Bacillota</taxon>
        <taxon>Clostridia</taxon>
        <taxon>Eubacteriales</taxon>
        <taxon>Clostridiaceae</taxon>
        <taxon>Clostridium</taxon>
    </lineage>
</organism>
<proteinExistence type="predicted"/>
<dbReference type="Proteomes" id="UP001276854">
    <property type="component" value="Unassembled WGS sequence"/>
</dbReference>
<dbReference type="GO" id="GO:0016746">
    <property type="term" value="F:acyltransferase activity"/>
    <property type="evidence" value="ECO:0007669"/>
    <property type="project" value="UniProtKB-KW"/>
</dbReference>
<dbReference type="RefSeq" id="WP_318063125.1">
    <property type="nucleotide sequence ID" value="NZ_JAWONS010000099.1"/>
</dbReference>
<comment type="caution">
    <text evidence="2">The sequence shown here is derived from an EMBL/GenBank/DDBJ whole genome shotgun (WGS) entry which is preliminary data.</text>
</comment>
<dbReference type="Gene3D" id="3.40.630.30">
    <property type="match status" value="1"/>
</dbReference>
<evidence type="ECO:0000313" key="2">
    <source>
        <dbReference type="EMBL" id="MDW2796863.1"/>
    </source>
</evidence>
<dbReference type="Pfam" id="PF00583">
    <property type="entry name" value="Acetyltransf_1"/>
    <property type="match status" value="1"/>
</dbReference>
<evidence type="ECO:0000259" key="1">
    <source>
        <dbReference type="PROSITE" id="PS51186"/>
    </source>
</evidence>
<dbReference type="EMBL" id="JAWONS010000099">
    <property type="protein sequence ID" value="MDW2796863.1"/>
    <property type="molecule type" value="Genomic_DNA"/>
</dbReference>
<feature type="domain" description="N-acetyltransferase" evidence="1">
    <location>
        <begin position="107"/>
        <end position="246"/>
    </location>
</feature>
<evidence type="ECO:0000313" key="3">
    <source>
        <dbReference type="Proteomes" id="UP001276854"/>
    </source>
</evidence>
<dbReference type="InterPro" id="IPR016181">
    <property type="entry name" value="Acyl_CoA_acyltransferase"/>
</dbReference>
<dbReference type="PROSITE" id="PS51186">
    <property type="entry name" value="GNAT"/>
    <property type="match status" value="1"/>
</dbReference>
<reference evidence="2 3" key="1">
    <citation type="submission" date="2023-10" db="EMBL/GenBank/DDBJ databases">
        <title>A novel Glycoside Hydrolase 43-Like Enzyme from Clostrdium boliviensis is an Endo-xylanase, and a Candidate for Xylooligosaccharides Production from Different Xylan Substrates.</title>
        <authorList>
            <person name="Alvarez M.T."/>
            <person name="Rocabado-Villegas L.R."/>
            <person name="Salas-Veizaga D.M."/>
            <person name="Linares-Pasten J.A."/>
            <person name="Gudmundsdottir E.E."/>
            <person name="Hreggvidsson G.O."/>
            <person name="Adlercreutz P."/>
            <person name="Nordberg Karlsson E."/>
        </authorList>
    </citation>
    <scope>NUCLEOTIDE SEQUENCE [LARGE SCALE GENOMIC DNA]</scope>
    <source>
        <strain evidence="2 3">E-1</strain>
    </source>
</reference>
<name>A0ABU4GGW2_9CLOT</name>
<sequence length="246" mass="28255">MKLIKTSAPDRLQTNDLNILQETCNNTDHISFTFPLEEDCICCLLYENDCLLSALIAFFTDPDTMECYGLTLPGERQKGYFTMLLDELTNDYPDSDLIFPVYENWQDGIKTLQAMEASFCYREYFMECSRPRPDKPVVTGLTISYQTCKDQINYEFYKDQKAVGKCFLLIQGKKAYFYGFEISEPLRGQGLGTACMQLFLKTYCSLPSDLRKDTIYLQVSGDNLAAVALYKKAGFQITDSLSYYLY</sequence>
<protein>
    <submittedName>
        <fullName evidence="2">N-acetyltransferase</fullName>
        <ecNumber evidence="2">2.3.1.-</ecNumber>
    </submittedName>
</protein>
<accession>A0ABU4GGW2</accession>
<keyword evidence="2" id="KW-0808">Transferase</keyword>
<keyword evidence="2" id="KW-0012">Acyltransferase</keyword>
<dbReference type="InterPro" id="IPR000182">
    <property type="entry name" value="GNAT_dom"/>
</dbReference>
<gene>
    <name evidence="2" type="ORF">RZO55_04625</name>
</gene>